<comment type="caution">
    <text evidence="1">The sequence shown here is derived from an EMBL/GenBank/DDBJ whole genome shotgun (WGS) entry which is preliminary data.</text>
</comment>
<name>A0A9P4WMU6_9PLEO</name>
<keyword evidence="2" id="KW-1185">Reference proteome</keyword>
<gene>
    <name evidence="1" type="ORF">E8E12_005390</name>
</gene>
<reference evidence="1" key="1">
    <citation type="submission" date="2019-04" db="EMBL/GenBank/DDBJ databases">
        <title>Sequencing of skin fungus with MAO and IRED activity.</title>
        <authorList>
            <person name="Marsaioli A.J."/>
            <person name="Bonatto J.M.C."/>
            <person name="Reis Junior O."/>
        </authorList>
    </citation>
    <scope>NUCLEOTIDE SEQUENCE</scope>
    <source>
        <strain evidence="1">28M1</strain>
    </source>
</reference>
<sequence length="163" mass="19269">MDPFPFFYVSSYLQTLTDEEFAMRWQDFNQPSFGQQFHGQNYSWNEDFDQELFYDQISEKDDPFQTLFDQELYNQQIRLQQMPVQQPNVEHAAGQETSGRMWTQQPLPHEMHVNVQRMFIQQQGQISMLLVFDSQTIARRVPDALEVIFALLESKHCGGGNHL</sequence>
<evidence type="ECO:0000313" key="2">
    <source>
        <dbReference type="Proteomes" id="UP000758155"/>
    </source>
</evidence>
<dbReference type="EMBL" id="SWKV01000044">
    <property type="protein sequence ID" value="KAF3037228.1"/>
    <property type="molecule type" value="Genomic_DNA"/>
</dbReference>
<organism evidence="1 2">
    <name type="scientific">Didymella heteroderae</name>
    <dbReference type="NCBI Taxonomy" id="1769908"/>
    <lineage>
        <taxon>Eukaryota</taxon>
        <taxon>Fungi</taxon>
        <taxon>Dikarya</taxon>
        <taxon>Ascomycota</taxon>
        <taxon>Pezizomycotina</taxon>
        <taxon>Dothideomycetes</taxon>
        <taxon>Pleosporomycetidae</taxon>
        <taxon>Pleosporales</taxon>
        <taxon>Pleosporineae</taxon>
        <taxon>Didymellaceae</taxon>
        <taxon>Didymella</taxon>
    </lineage>
</organism>
<dbReference type="AlphaFoldDB" id="A0A9P4WMU6"/>
<proteinExistence type="predicted"/>
<accession>A0A9P4WMU6</accession>
<evidence type="ECO:0000313" key="1">
    <source>
        <dbReference type="EMBL" id="KAF3037228.1"/>
    </source>
</evidence>
<protein>
    <submittedName>
        <fullName evidence="1">Uncharacterized protein</fullName>
    </submittedName>
</protein>
<dbReference type="Proteomes" id="UP000758155">
    <property type="component" value="Unassembled WGS sequence"/>
</dbReference>